<dbReference type="KEGG" id="lacs:H4075_18105"/>
<feature type="signal peptide" evidence="1">
    <location>
        <begin position="1"/>
        <end position="21"/>
    </location>
</feature>
<feature type="chain" id="PRO_5028820771" evidence="1">
    <location>
        <begin position="22"/>
        <end position="246"/>
    </location>
</feature>
<accession>A0A7G5XER4</accession>
<name>A0A7G5XER4_9BACT</name>
<keyword evidence="1" id="KW-0732">Signal</keyword>
<dbReference type="Proteomes" id="UP000515344">
    <property type="component" value="Chromosome"/>
</dbReference>
<dbReference type="Gene3D" id="2.40.160.20">
    <property type="match status" value="1"/>
</dbReference>
<keyword evidence="4" id="KW-1185">Reference proteome</keyword>
<evidence type="ECO:0000313" key="4">
    <source>
        <dbReference type="Proteomes" id="UP000515344"/>
    </source>
</evidence>
<reference evidence="4" key="1">
    <citation type="submission" date="2020-08" db="EMBL/GenBank/DDBJ databases">
        <title>Lacibacter sp. S13-6-6 genome sequencing.</title>
        <authorList>
            <person name="Jin L."/>
        </authorList>
    </citation>
    <scope>NUCLEOTIDE SEQUENCE [LARGE SCALE GENOMIC DNA]</scope>
    <source>
        <strain evidence="4">S13-6-6</strain>
    </source>
</reference>
<gene>
    <name evidence="3" type="ORF">H4075_18105</name>
</gene>
<dbReference type="SUPFAM" id="SSF56925">
    <property type="entry name" value="OMPA-like"/>
    <property type="match status" value="1"/>
</dbReference>
<organism evidence="3 4">
    <name type="scientific">Lacibacter sediminis</name>
    <dbReference type="NCBI Taxonomy" id="2760713"/>
    <lineage>
        <taxon>Bacteria</taxon>
        <taxon>Pseudomonadati</taxon>
        <taxon>Bacteroidota</taxon>
        <taxon>Chitinophagia</taxon>
        <taxon>Chitinophagales</taxon>
        <taxon>Chitinophagaceae</taxon>
        <taxon>Lacibacter</taxon>
    </lineage>
</organism>
<evidence type="ECO:0000256" key="1">
    <source>
        <dbReference type="SAM" id="SignalP"/>
    </source>
</evidence>
<dbReference type="InterPro" id="IPR045743">
    <property type="entry name" value="DUF6089"/>
</dbReference>
<dbReference type="Pfam" id="PF19573">
    <property type="entry name" value="DUF6089"/>
    <property type="match status" value="1"/>
</dbReference>
<feature type="domain" description="DUF6089" evidence="2">
    <location>
        <begin position="9"/>
        <end position="229"/>
    </location>
</feature>
<evidence type="ECO:0000313" key="3">
    <source>
        <dbReference type="EMBL" id="QNA43967.1"/>
    </source>
</evidence>
<dbReference type="EMBL" id="CP060007">
    <property type="protein sequence ID" value="QNA43967.1"/>
    <property type="molecule type" value="Genomic_DNA"/>
</dbReference>
<evidence type="ECO:0000259" key="2">
    <source>
        <dbReference type="Pfam" id="PF19573"/>
    </source>
</evidence>
<protein>
    <submittedName>
        <fullName evidence="3">Outer membrane beta-barrel protein</fullName>
    </submittedName>
</protein>
<dbReference type="RefSeq" id="WP_182802229.1">
    <property type="nucleotide sequence ID" value="NZ_CP060007.1"/>
</dbReference>
<proteinExistence type="predicted"/>
<dbReference type="AlphaFoldDB" id="A0A7G5XER4"/>
<sequence length="246" mass="27581">MIRFISKCILVIFSMCSQLQAQIKQPKYEVGAGVGAFVYQGDLAPSRFGSWKTIRPGFVLHGSRLINKTMALRLQLSVASLHGDDAKYNNPAYRQQRNFNFRTSLVELSPQFVWSPLGWADAGKQLSPYVVGGAALSLVRIRRDASAFNAAYFEAEPELFSQLSTDLSTRTPRLMPAVPVGAGMRYSISPTLVLNAEASYRFLFTDYLDGFSRAANPDRKDHYYSITVGLIYRFGRKNSWDCPPVR</sequence>
<dbReference type="InterPro" id="IPR011250">
    <property type="entry name" value="OMP/PagP_B-barrel"/>
</dbReference>